<evidence type="ECO:0000313" key="3">
    <source>
        <dbReference type="Proteomes" id="UP001202328"/>
    </source>
</evidence>
<proteinExistence type="predicted"/>
<dbReference type="Proteomes" id="UP001202328">
    <property type="component" value="Unassembled WGS sequence"/>
</dbReference>
<keyword evidence="1" id="KW-0812">Transmembrane</keyword>
<evidence type="ECO:0000256" key="1">
    <source>
        <dbReference type="SAM" id="Phobius"/>
    </source>
</evidence>
<dbReference type="EMBL" id="JAJJMB010016078">
    <property type="protein sequence ID" value="KAI3849678.1"/>
    <property type="molecule type" value="Genomic_DNA"/>
</dbReference>
<dbReference type="AlphaFoldDB" id="A0AAD4X5A8"/>
<comment type="caution">
    <text evidence="2">The sequence shown here is derived from an EMBL/GenBank/DDBJ whole genome shotgun (WGS) entry which is preliminary data.</text>
</comment>
<organism evidence="2 3">
    <name type="scientific">Papaver atlanticum</name>
    <dbReference type="NCBI Taxonomy" id="357466"/>
    <lineage>
        <taxon>Eukaryota</taxon>
        <taxon>Viridiplantae</taxon>
        <taxon>Streptophyta</taxon>
        <taxon>Embryophyta</taxon>
        <taxon>Tracheophyta</taxon>
        <taxon>Spermatophyta</taxon>
        <taxon>Magnoliopsida</taxon>
        <taxon>Ranunculales</taxon>
        <taxon>Papaveraceae</taxon>
        <taxon>Papaveroideae</taxon>
        <taxon>Papaver</taxon>
    </lineage>
</organism>
<keyword evidence="1" id="KW-0472">Membrane</keyword>
<evidence type="ECO:0000313" key="2">
    <source>
        <dbReference type="EMBL" id="KAI3849678.1"/>
    </source>
</evidence>
<reference evidence="2" key="1">
    <citation type="submission" date="2022-04" db="EMBL/GenBank/DDBJ databases">
        <title>A functionally conserved STORR gene fusion in Papaver species that diverged 16.8 million years ago.</title>
        <authorList>
            <person name="Catania T."/>
        </authorList>
    </citation>
    <scope>NUCLEOTIDE SEQUENCE</scope>
    <source>
        <strain evidence="2">S-188037</strain>
    </source>
</reference>
<sequence>MHRFLHWHRAMINLVADSCLYACGSVAAAVYLEVSRRCLNGQHPLLFFEPAHRSPI</sequence>
<protein>
    <submittedName>
        <fullName evidence="2">Uncharacterized protein</fullName>
    </submittedName>
</protein>
<name>A0AAD4X5A8_9MAGN</name>
<accession>A0AAD4X5A8</accession>
<feature type="transmembrane region" description="Helical" evidence="1">
    <location>
        <begin position="12"/>
        <end position="32"/>
    </location>
</feature>
<keyword evidence="1" id="KW-1133">Transmembrane helix</keyword>
<gene>
    <name evidence="2" type="ORF">MKW98_026592</name>
</gene>
<keyword evidence="3" id="KW-1185">Reference proteome</keyword>